<dbReference type="Proteomes" id="UP000732298">
    <property type="component" value="Unassembled WGS sequence"/>
</dbReference>
<evidence type="ECO:0000313" key="1">
    <source>
        <dbReference type="EMBL" id="MBI4210625.1"/>
    </source>
</evidence>
<protein>
    <submittedName>
        <fullName evidence="1">Uncharacterized protein</fullName>
    </submittedName>
</protein>
<organism evidence="1 2">
    <name type="scientific">Candidatus Iainarchaeum sp</name>
    <dbReference type="NCBI Taxonomy" id="3101447"/>
    <lineage>
        <taxon>Archaea</taxon>
        <taxon>Candidatus Iainarchaeota</taxon>
        <taxon>Candidatus Iainarchaeia</taxon>
        <taxon>Candidatus Iainarchaeales</taxon>
        <taxon>Candidatus Iainarchaeaceae</taxon>
        <taxon>Candidatus Iainarchaeum</taxon>
    </lineage>
</organism>
<accession>A0A8T3YKQ3</accession>
<reference evidence="1" key="1">
    <citation type="submission" date="2020-07" db="EMBL/GenBank/DDBJ databases">
        <title>Huge and variable diversity of episymbiotic CPR bacteria and DPANN archaea in groundwater ecosystems.</title>
        <authorList>
            <person name="He C.Y."/>
            <person name="Keren R."/>
            <person name="Whittaker M."/>
            <person name="Farag I.F."/>
            <person name="Doudna J."/>
            <person name="Cate J.H.D."/>
            <person name="Banfield J.F."/>
        </authorList>
    </citation>
    <scope>NUCLEOTIDE SEQUENCE</scope>
    <source>
        <strain evidence="1">NC_groundwater_1296_Ag_S-0.2um_52_80</strain>
    </source>
</reference>
<gene>
    <name evidence="1" type="ORF">HY544_03920</name>
</gene>
<dbReference type="EMBL" id="JACQPB010000039">
    <property type="protein sequence ID" value="MBI4210625.1"/>
    <property type="molecule type" value="Genomic_DNA"/>
</dbReference>
<evidence type="ECO:0000313" key="2">
    <source>
        <dbReference type="Proteomes" id="UP000732298"/>
    </source>
</evidence>
<sequence>MKLQKHISRRTKDKEYVKWSIIIPEENIKELKWAQGISLKTELKGDSLVLSPEDSKEKSSITGPKKLSYYERFVLVYANLPLEERKLPVIVIEGETFTWARSYLEIKSKTQLGKIIGERLLKLRII</sequence>
<comment type="caution">
    <text evidence="1">The sequence shown here is derived from an EMBL/GenBank/DDBJ whole genome shotgun (WGS) entry which is preliminary data.</text>
</comment>
<proteinExistence type="predicted"/>
<dbReference type="AlphaFoldDB" id="A0A8T3YKQ3"/>
<name>A0A8T3YKQ3_9ARCH</name>